<feature type="domain" description="OmpR/PhoB-type" evidence="4">
    <location>
        <begin position="15"/>
        <end position="113"/>
    </location>
</feature>
<keyword evidence="3" id="KW-1133">Transmembrane helix</keyword>
<dbReference type="Gene3D" id="1.10.10.10">
    <property type="entry name" value="Winged helix-like DNA-binding domain superfamily/Winged helix DNA-binding domain"/>
    <property type="match status" value="1"/>
</dbReference>
<reference evidence="6" key="1">
    <citation type="journal article" date="2019" name="Int. J. Syst. Evol. Microbiol.">
        <title>The Global Catalogue of Microorganisms (GCM) 10K type strain sequencing project: providing services to taxonomists for standard genome sequencing and annotation.</title>
        <authorList>
            <consortium name="The Broad Institute Genomics Platform"/>
            <consortium name="The Broad Institute Genome Sequencing Center for Infectious Disease"/>
            <person name="Wu L."/>
            <person name="Ma J."/>
        </authorList>
    </citation>
    <scope>NUCLEOTIDE SEQUENCE [LARGE SCALE GENOMIC DNA]</scope>
    <source>
        <strain evidence="6">KCTC 32239</strain>
    </source>
</reference>
<evidence type="ECO:0000256" key="3">
    <source>
        <dbReference type="SAM" id="Phobius"/>
    </source>
</evidence>
<dbReference type="CDD" id="cd00383">
    <property type="entry name" value="trans_reg_C"/>
    <property type="match status" value="1"/>
</dbReference>
<evidence type="ECO:0000256" key="2">
    <source>
        <dbReference type="PROSITE-ProRule" id="PRU01091"/>
    </source>
</evidence>
<dbReference type="InterPro" id="IPR036388">
    <property type="entry name" value="WH-like_DNA-bd_sf"/>
</dbReference>
<dbReference type="SUPFAM" id="SSF48452">
    <property type="entry name" value="TPR-like"/>
    <property type="match status" value="1"/>
</dbReference>
<dbReference type="RefSeq" id="WP_189414915.1">
    <property type="nucleotide sequence ID" value="NZ_BMYZ01000001.1"/>
</dbReference>
<dbReference type="Pfam" id="PF00486">
    <property type="entry name" value="Trans_reg_C"/>
    <property type="match status" value="1"/>
</dbReference>
<dbReference type="Proteomes" id="UP000619761">
    <property type="component" value="Unassembled WGS sequence"/>
</dbReference>
<evidence type="ECO:0000313" key="6">
    <source>
        <dbReference type="Proteomes" id="UP000619761"/>
    </source>
</evidence>
<dbReference type="SUPFAM" id="SSF46894">
    <property type="entry name" value="C-terminal effector domain of the bipartite response regulators"/>
    <property type="match status" value="1"/>
</dbReference>
<dbReference type="PROSITE" id="PS51755">
    <property type="entry name" value="OMPR_PHOB"/>
    <property type="match status" value="1"/>
</dbReference>
<feature type="DNA-binding region" description="OmpR/PhoB-type" evidence="2">
    <location>
        <begin position="15"/>
        <end position="113"/>
    </location>
</feature>
<dbReference type="InterPro" id="IPR001867">
    <property type="entry name" value="OmpR/PhoB-type_DNA-bd"/>
</dbReference>
<dbReference type="InterPro" id="IPR011990">
    <property type="entry name" value="TPR-like_helical_dom_sf"/>
</dbReference>
<gene>
    <name evidence="5" type="ORF">GCM10011613_00350</name>
</gene>
<evidence type="ECO:0000259" key="4">
    <source>
        <dbReference type="PROSITE" id="PS51755"/>
    </source>
</evidence>
<keyword evidence="3" id="KW-0812">Transmembrane</keyword>
<keyword evidence="1 2" id="KW-0238">DNA-binding</keyword>
<comment type="caution">
    <text evidence="5">The sequence shown here is derived from an EMBL/GenBank/DDBJ whole genome shotgun (WGS) entry which is preliminary data.</text>
</comment>
<evidence type="ECO:0000313" key="5">
    <source>
        <dbReference type="EMBL" id="GGY60962.1"/>
    </source>
</evidence>
<sequence>MSTESEASEGSASNLSSYKIGDWLLNAHSNQLTKDGRSVELEYRLMNLLVFLLENRDRVLAKDEILRAVWPKKVVNDDSVAVAISQLRKALEDNPRAPTYIKTIPGVGYQFIHQDQIDIPVANSTVEASEPAKVVRPIKTYAAVAGLMMCLGMFAVLIYTRETAKPLAPMPKESPVSPTHNANLFTQAAGLTASPNAEDWRTAVKLLRQFIQENPTNAPAYLNLAETKIKLFADRFAETENYLELTALLNKALELDPDLARAHAWLAELIFVHDLNPAKAEKHFKLAVALAPRDDFVHYRYAHFLFIYKRFSEAQEQINISRGLNPLSFSGTNMVWIYLLQGNNELAERELERIQSTEEVDKYFKIAAQNVYYQMGNEQKVYENMQWFFKRAQFNEEKINVLNQAFSEGGLKAVYRWLLEHKETADVGQYTPPISWARYAIAVGDNKSAMNYLEQAFAKRQPHVECAVADPHYAPLKDEVKFKEFVARFGSSVTR</sequence>
<protein>
    <recommendedName>
        <fullName evidence="4">OmpR/PhoB-type domain-containing protein</fullName>
    </recommendedName>
</protein>
<organism evidence="5 6">
    <name type="scientific">Cellvibrio zantedeschiae</name>
    <dbReference type="NCBI Taxonomy" id="1237077"/>
    <lineage>
        <taxon>Bacteria</taxon>
        <taxon>Pseudomonadati</taxon>
        <taxon>Pseudomonadota</taxon>
        <taxon>Gammaproteobacteria</taxon>
        <taxon>Cellvibrionales</taxon>
        <taxon>Cellvibrionaceae</taxon>
        <taxon>Cellvibrio</taxon>
    </lineage>
</organism>
<accession>A0ABQ3AMS8</accession>
<keyword evidence="3" id="KW-0472">Membrane</keyword>
<name>A0ABQ3AMS8_9GAMM</name>
<dbReference type="EMBL" id="BMYZ01000001">
    <property type="protein sequence ID" value="GGY60962.1"/>
    <property type="molecule type" value="Genomic_DNA"/>
</dbReference>
<feature type="transmembrane region" description="Helical" evidence="3">
    <location>
        <begin position="141"/>
        <end position="160"/>
    </location>
</feature>
<dbReference type="Gene3D" id="1.25.40.10">
    <property type="entry name" value="Tetratricopeptide repeat domain"/>
    <property type="match status" value="1"/>
</dbReference>
<dbReference type="SMART" id="SM00862">
    <property type="entry name" value="Trans_reg_C"/>
    <property type="match status" value="1"/>
</dbReference>
<keyword evidence="6" id="KW-1185">Reference proteome</keyword>
<proteinExistence type="predicted"/>
<evidence type="ECO:0000256" key="1">
    <source>
        <dbReference type="ARBA" id="ARBA00023125"/>
    </source>
</evidence>
<dbReference type="InterPro" id="IPR016032">
    <property type="entry name" value="Sig_transdc_resp-reg_C-effctor"/>
</dbReference>